<dbReference type="EMBL" id="JAHHUM010002270">
    <property type="protein sequence ID" value="KAK5605445.1"/>
    <property type="molecule type" value="Genomic_DNA"/>
</dbReference>
<reference evidence="2 3" key="1">
    <citation type="submission" date="2021-06" db="EMBL/GenBank/DDBJ databases">
        <authorList>
            <person name="Palmer J.M."/>
        </authorList>
    </citation>
    <scope>NUCLEOTIDE SEQUENCE [LARGE SCALE GENOMIC DNA]</scope>
    <source>
        <strain evidence="2 3">MEX-2019</strain>
        <tissue evidence="2">Muscle</tissue>
    </source>
</reference>
<comment type="caution">
    <text evidence="2">The sequence shown here is derived from an EMBL/GenBank/DDBJ whole genome shotgun (WGS) entry which is preliminary data.</text>
</comment>
<dbReference type="Proteomes" id="UP001311232">
    <property type="component" value="Unassembled WGS sequence"/>
</dbReference>
<sequence length="102" mass="11310">MRRTQKAADRRGDKGAANGEEKKIQKANGAETEPSSRVGAEFYAALLRTLLSLLLLGALLPVALCCGETDALWTQWTLERRRITILEEFKEKTTSVSSKRTS</sequence>
<protein>
    <submittedName>
        <fullName evidence="2">Uncharacterized protein</fullName>
    </submittedName>
</protein>
<evidence type="ECO:0000313" key="3">
    <source>
        <dbReference type="Proteomes" id="UP001311232"/>
    </source>
</evidence>
<keyword evidence="3" id="KW-1185">Reference proteome</keyword>
<name>A0AAV9RAB1_9TELE</name>
<dbReference type="AlphaFoldDB" id="A0AAV9RAB1"/>
<feature type="region of interest" description="Disordered" evidence="1">
    <location>
        <begin position="1"/>
        <end position="36"/>
    </location>
</feature>
<organism evidence="2 3">
    <name type="scientific">Crenichthys baileyi</name>
    <name type="common">White River springfish</name>
    <dbReference type="NCBI Taxonomy" id="28760"/>
    <lineage>
        <taxon>Eukaryota</taxon>
        <taxon>Metazoa</taxon>
        <taxon>Chordata</taxon>
        <taxon>Craniata</taxon>
        <taxon>Vertebrata</taxon>
        <taxon>Euteleostomi</taxon>
        <taxon>Actinopterygii</taxon>
        <taxon>Neopterygii</taxon>
        <taxon>Teleostei</taxon>
        <taxon>Neoteleostei</taxon>
        <taxon>Acanthomorphata</taxon>
        <taxon>Ovalentaria</taxon>
        <taxon>Atherinomorphae</taxon>
        <taxon>Cyprinodontiformes</taxon>
        <taxon>Goodeidae</taxon>
        <taxon>Crenichthys</taxon>
    </lineage>
</organism>
<feature type="compositionally biased region" description="Basic and acidic residues" evidence="1">
    <location>
        <begin position="1"/>
        <end position="24"/>
    </location>
</feature>
<accession>A0AAV9RAB1</accession>
<proteinExistence type="predicted"/>
<evidence type="ECO:0000256" key="1">
    <source>
        <dbReference type="SAM" id="MobiDB-lite"/>
    </source>
</evidence>
<evidence type="ECO:0000313" key="2">
    <source>
        <dbReference type="EMBL" id="KAK5605445.1"/>
    </source>
</evidence>
<gene>
    <name evidence="2" type="ORF">CRENBAI_013110</name>
</gene>